<dbReference type="InterPro" id="IPR004099">
    <property type="entry name" value="Pyr_nucl-diS_OxRdtase_dimer"/>
</dbReference>
<keyword evidence="7 14" id="KW-0274">FAD</keyword>
<dbReference type="InterPro" id="IPR036188">
    <property type="entry name" value="FAD/NAD-bd_sf"/>
</dbReference>
<comment type="cofactor">
    <cofactor evidence="14 16">
        <name>FAD</name>
        <dbReference type="ChEBI" id="CHEBI:57692"/>
    </cofactor>
    <text evidence="14 16">Binds 1 FAD per subunit.</text>
</comment>
<name>A0A679JMS9_9HYPH</name>
<feature type="binding site" evidence="14">
    <location>
        <position position="325"/>
    </location>
    <ligand>
        <name>FAD</name>
        <dbReference type="ChEBI" id="CHEBI:57692"/>
    </ligand>
</feature>
<feature type="binding site" evidence="14">
    <location>
        <position position="217"/>
    </location>
    <ligand>
        <name>NAD(+)</name>
        <dbReference type="ChEBI" id="CHEBI:57540"/>
    </ligand>
</feature>
<keyword evidence="14" id="KW-0547">Nucleotide-binding</keyword>
<dbReference type="GO" id="GO:0005737">
    <property type="term" value="C:cytoplasm"/>
    <property type="evidence" value="ECO:0007669"/>
    <property type="project" value="UniProtKB-SubCell"/>
</dbReference>
<evidence type="ECO:0000256" key="12">
    <source>
        <dbReference type="ARBA" id="ARBA00049187"/>
    </source>
</evidence>
<keyword evidence="9 14" id="KW-0520">NAD</keyword>
<dbReference type="Gene3D" id="3.30.390.30">
    <property type="match status" value="1"/>
</dbReference>
<dbReference type="GO" id="GO:0004148">
    <property type="term" value="F:dihydrolipoyl dehydrogenase (NADH) activity"/>
    <property type="evidence" value="ECO:0007669"/>
    <property type="project" value="UniProtKB-EC"/>
</dbReference>
<evidence type="ECO:0000256" key="13">
    <source>
        <dbReference type="PIRSR" id="PIRSR000350-2"/>
    </source>
</evidence>
<evidence type="ECO:0000259" key="18">
    <source>
        <dbReference type="Pfam" id="PF07992"/>
    </source>
</evidence>
<dbReference type="PANTHER" id="PTHR22912:SF217">
    <property type="entry name" value="DIHYDROLIPOYL DEHYDROGENASE"/>
    <property type="match status" value="1"/>
</dbReference>
<evidence type="ECO:0000259" key="17">
    <source>
        <dbReference type="Pfam" id="PF02852"/>
    </source>
</evidence>
<comment type="subcellular location">
    <subcellularLocation>
        <location evidence="1">Cytoplasm</location>
    </subcellularLocation>
</comment>
<dbReference type="AlphaFoldDB" id="A0A679JMS9"/>
<protein>
    <recommendedName>
        <fullName evidence="4 16">Dihydrolipoyl dehydrogenase</fullName>
        <ecNumber evidence="3 16">1.8.1.4</ecNumber>
    </recommendedName>
</protein>
<dbReference type="GO" id="GO:0006103">
    <property type="term" value="P:2-oxoglutarate metabolic process"/>
    <property type="evidence" value="ECO:0007669"/>
    <property type="project" value="TreeGrafter"/>
</dbReference>
<feature type="active site" description="Proton acceptor" evidence="13">
    <location>
        <position position="458"/>
    </location>
</feature>
<dbReference type="SUPFAM" id="SSF51905">
    <property type="entry name" value="FAD/NAD(P)-binding domain"/>
    <property type="match status" value="1"/>
</dbReference>
<evidence type="ECO:0000256" key="1">
    <source>
        <dbReference type="ARBA" id="ARBA00004496"/>
    </source>
</evidence>
<dbReference type="NCBIfam" id="TIGR01350">
    <property type="entry name" value="lipoamide_DH"/>
    <property type="match status" value="1"/>
</dbReference>
<dbReference type="GO" id="GO:0050660">
    <property type="term" value="F:flavin adenine dinucleotide binding"/>
    <property type="evidence" value="ECO:0007669"/>
    <property type="project" value="InterPro"/>
</dbReference>
<organism evidence="19">
    <name type="scientific">Methylobacterium bullatum</name>
    <dbReference type="NCBI Taxonomy" id="570505"/>
    <lineage>
        <taxon>Bacteria</taxon>
        <taxon>Pseudomonadati</taxon>
        <taxon>Pseudomonadota</taxon>
        <taxon>Alphaproteobacteria</taxon>
        <taxon>Hyphomicrobiales</taxon>
        <taxon>Methylobacteriaceae</taxon>
        <taxon>Methylobacterium</taxon>
    </lineage>
</organism>
<evidence type="ECO:0000256" key="4">
    <source>
        <dbReference type="ARBA" id="ARBA00016961"/>
    </source>
</evidence>
<dbReference type="EC" id="1.8.1.4" evidence="3 16"/>
<feature type="domain" description="FAD/NAD(P)-binding" evidence="18">
    <location>
        <begin position="5"/>
        <end position="340"/>
    </location>
</feature>
<dbReference type="InterPro" id="IPR001100">
    <property type="entry name" value="Pyr_nuc-diS_OxRdtase"/>
</dbReference>
<dbReference type="InterPro" id="IPR006258">
    <property type="entry name" value="Lipoamide_DH"/>
</dbReference>
<accession>A0A679JMS9</accession>
<evidence type="ECO:0000256" key="10">
    <source>
        <dbReference type="ARBA" id="ARBA00023157"/>
    </source>
</evidence>
<feature type="binding site" evidence="14">
    <location>
        <position position="285"/>
    </location>
    <ligand>
        <name>NAD(+)</name>
        <dbReference type="ChEBI" id="CHEBI:57540"/>
    </ligand>
</feature>
<evidence type="ECO:0000256" key="5">
    <source>
        <dbReference type="ARBA" id="ARBA00022490"/>
    </source>
</evidence>
<dbReference type="PROSITE" id="PS00076">
    <property type="entry name" value="PYRIDINE_REDOX_1"/>
    <property type="match status" value="1"/>
</dbReference>
<evidence type="ECO:0000256" key="16">
    <source>
        <dbReference type="RuleBase" id="RU003692"/>
    </source>
</evidence>
<dbReference type="InterPro" id="IPR016156">
    <property type="entry name" value="FAD/NAD-linked_Rdtase_dimer_sf"/>
</dbReference>
<evidence type="ECO:0000256" key="15">
    <source>
        <dbReference type="PIRSR" id="PIRSR000350-4"/>
    </source>
</evidence>
<evidence type="ECO:0000313" key="19">
    <source>
        <dbReference type="EMBL" id="CAA2107328.1"/>
    </source>
</evidence>
<dbReference type="SUPFAM" id="SSF55424">
    <property type="entry name" value="FAD/NAD-linked reductases, dimerisation (C-terminal) domain"/>
    <property type="match status" value="1"/>
</dbReference>
<keyword evidence="8 16" id="KW-0560">Oxidoreductase</keyword>
<reference evidence="19" key="1">
    <citation type="submission" date="2019-12" db="EMBL/GenBank/DDBJ databases">
        <authorList>
            <person name="Cremers G."/>
        </authorList>
    </citation>
    <scope>NUCLEOTIDE SEQUENCE</scope>
    <source>
        <strain evidence="19">Mbul1</strain>
    </source>
</reference>
<dbReference type="Gene3D" id="3.50.50.60">
    <property type="entry name" value="FAD/NAD(P)-binding domain"/>
    <property type="match status" value="2"/>
</dbReference>
<sequence>MSTTYDILVIGAGPGGYVAAIRAAQLGFKTAVVDREHLGGICLNWGCIPTKALLRSAEIYHYMQHASDYGLSAEKVGFDTAAIVKRSRGVSTRLNGGVGMLLKKNKVDVIWGEATIKAAAKGNEPGKVTVKETSRAPAPKGALAAGSYSAKHIIVATGARPRAIPGIEPDKKQIWTYYEAMVPETMPKSLLVMGSGAIGIEFASFYRTMGAEVTVIELLPQILPVEDAEIAGLARKRFEKQGIKILTGAKVTKVEKAANSVTATIETTDGKSQQLTAEKLISAVGVVGNIENLGLEKLGIGIERGIVVTDGLGRTNVPGVYAIGDVAGPPMLAHKAEHEGVLCVETIKGLHTHAMDKAKIPGCTYCQPQIASVGLTEAKAKEQGFSVKVGRFPFAGNGKAIALGEPDGLVKTVFDAKTGQLLGAHMVGAEVTELIQGYVVAMNLETTEEDLMHTVFPHPTLSEMMHESVLDAYGKVIHS</sequence>
<evidence type="ECO:0000256" key="11">
    <source>
        <dbReference type="ARBA" id="ARBA00023284"/>
    </source>
</evidence>
<dbReference type="PRINTS" id="PR00411">
    <property type="entry name" value="PNDRDTASEI"/>
</dbReference>
<comment type="miscellaneous">
    <text evidence="16">The active site is a redox-active disulfide bond.</text>
</comment>
<keyword evidence="5" id="KW-0963">Cytoplasm</keyword>
<feature type="binding site" evidence="14">
    <location>
        <begin position="331"/>
        <end position="334"/>
    </location>
    <ligand>
        <name>FAD</name>
        <dbReference type="ChEBI" id="CHEBI:57692"/>
    </ligand>
</feature>
<feature type="binding site" evidence="14">
    <location>
        <position position="51"/>
    </location>
    <ligand>
        <name>FAD</name>
        <dbReference type="ChEBI" id="CHEBI:57692"/>
    </ligand>
</feature>
<comment type="catalytic activity">
    <reaction evidence="12 16">
        <text>N(6)-[(R)-dihydrolipoyl]-L-lysyl-[protein] + NAD(+) = N(6)-[(R)-lipoyl]-L-lysyl-[protein] + NADH + H(+)</text>
        <dbReference type="Rhea" id="RHEA:15045"/>
        <dbReference type="Rhea" id="RHEA-COMP:10474"/>
        <dbReference type="Rhea" id="RHEA-COMP:10475"/>
        <dbReference type="ChEBI" id="CHEBI:15378"/>
        <dbReference type="ChEBI" id="CHEBI:57540"/>
        <dbReference type="ChEBI" id="CHEBI:57945"/>
        <dbReference type="ChEBI" id="CHEBI:83099"/>
        <dbReference type="ChEBI" id="CHEBI:83100"/>
        <dbReference type="EC" id="1.8.1.4"/>
    </reaction>
</comment>
<dbReference type="PANTHER" id="PTHR22912">
    <property type="entry name" value="DISULFIDE OXIDOREDUCTASE"/>
    <property type="match status" value="1"/>
</dbReference>
<dbReference type="Pfam" id="PF02852">
    <property type="entry name" value="Pyr_redox_dim"/>
    <property type="match status" value="1"/>
</dbReference>
<evidence type="ECO:0000256" key="3">
    <source>
        <dbReference type="ARBA" id="ARBA00012608"/>
    </source>
</evidence>
<dbReference type="PRINTS" id="PR00368">
    <property type="entry name" value="FADPNR"/>
</dbReference>
<evidence type="ECO:0000256" key="2">
    <source>
        <dbReference type="ARBA" id="ARBA00007532"/>
    </source>
</evidence>
<dbReference type="InterPro" id="IPR023753">
    <property type="entry name" value="FAD/NAD-binding_dom"/>
</dbReference>
<dbReference type="FunFam" id="3.30.390.30:FF:000001">
    <property type="entry name" value="Dihydrolipoyl dehydrogenase"/>
    <property type="match status" value="1"/>
</dbReference>
<evidence type="ECO:0000256" key="8">
    <source>
        <dbReference type="ARBA" id="ARBA00023002"/>
    </source>
</evidence>
<proteinExistence type="inferred from homology"/>
<keyword evidence="11 16" id="KW-0676">Redox-active center</keyword>
<keyword evidence="6 16" id="KW-0285">Flavoprotein</keyword>
<evidence type="ECO:0000256" key="7">
    <source>
        <dbReference type="ARBA" id="ARBA00022827"/>
    </source>
</evidence>
<evidence type="ECO:0000256" key="9">
    <source>
        <dbReference type="ARBA" id="ARBA00023027"/>
    </source>
</evidence>
<feature type="binding site" evidence="14">
    <location>
        <begin position="194"/>
        <end position="201"/>
    </location>
    <ligand>
        <name>NAD(+)</name>
        <dbReference type="ChEBI" id="CHEBI:57540"/>
    </ligand>
</feature>
<dbReference type="InterPro" id="IPR012999">
    <property type="entry name" value="Pyr_OxRdtase_I_AS"/>
</dbReference>
<dbReference type="Pfam" id="PF07992">
    <property type="entry name" value="Pyr_redox_2"/>
    <property type="match status" value="1"/>
</dbReference>
<dbReference type="PIRSF" id="PIRSF000350">
    <property type="entry name" value="Mercury_reductase_MerA"/>
    <property type="match status" value="1"/>
</dbReference>
<feature type="domain" description="Pyridine nucleotide-disulphide oxidoreductase dimerisation" evidence="17">
    <location>
        <begin position="360"/>
        <end position="468"/>
    </location>
</feature>
<feature type="disulfide bond" description="Redox-active" evidence="15">
    <location>
        <begin position="42"/>
        <end position="47"/>
    </location>
</feature>
<evidence type="ECO:0000256" key="6">
    <source>
        <dbReference type="ARBA" id="ARBA00022630"/>
    </source>
</evidence>
<gene>
    <name evidence="19" type="primary">lpd</name>
    <name evidence="19" type="ORF">MBUL_04107</name>
</gene>
<evidence type="ECO:0000256" key="14">
    <source>
        <dbReference type="PIRSR" id="PIRSR000350-3"/>
    </source>
</evidence>
<comment type="similarity">
    <text evidence="2 16">Belongs to the class-I pyridine nucleotide-disulfide oxidoreductase family.</text>
</comment>
<dbReference type="EMBL" id="LR743504">
    <property type="protein sequence ID" value="CAA2107328.1"/>
    <property type="molecule type" value="Genomic_DNA"/>
</dbReference>
<keyword evidence="10" id="KW-1015">Disulfide bond</keyword>
<dbReference type="InterPro" id="IPR050151">
    <property type="entry name" value="Class-I_Pyr_Nuc-Dis_Oxidored"/>
</dbReference>